<keyword evidence="11" id="KW-0482">Metalloprotease</keyword>
<dbReference type="SUPFAM" id="SSF63737">
    <property type="entry name" value="Leukotriene A4 hydrolase N-terminal domain"/>
    <property type="match status" value="1"/>
</dbReference>
<dbReference type="InterPro" id="IPR011989">
    <property type="entry name" value="ARM-like"/>
</dbReference>
<dbReference type="GO" id="GO:0005737">
    <property type="term" value="C:cytoplasm"/>
    <property type="evidence" value="ECO:0007669"/>
    <property type="project" value="TreeGrafter"/>
</dbReference>
<evidence type="ECO:0000256" key="6">
    <source>
        <dbReference type="ARBA" id="ARBA00022438"/>
    </source>
</evidence>
<dbReference type="PANTHER" id="PTHR11533">
    <property type="entry name" value="PROTEASE M1 ZINC METALLOPROTEASE"/>
    <property type="match status" value="1"/>
</dbReference>
<evidence type="ECO:0000256" key="3">
    <source>
        <dbReference type="ARBA" id="ARBA00010136"/>
    </source>
</evidence>
<protein>
    <recommendedName>
        <fullName evidence="5">Aminopeptidase N</fullName>
        <ecNumber evidence="4">3.4.11.2</ecNumber>
    </recommendedName>
</protein>
<evidence type="ECO:0000256" key="10">
    <source>
        <dbReference type="ARBA" id="ARBA00022833"/>
    </source>
</evidence>
<dbReference type="InterPro" id="IPR042097">
    <property type="entry name" value="Aminopeptidase_N-like_N_sf"/>
</dbReference>
<dbReference type="AlphaFoldDB" id="A0A327QJX0"/>
<evidence type="ECO:0000313" key="15">
    <source>
        <dbReference type="EMBL" id="RAJ04318.1"/>
    </source>
</evidence>
<gene>
    <name evidence="15" type="ORF">LX64_03201</name>
</gene>
<dbReference type="Gene3D" id="1.25.10.10">
    <property type="entry name" value="Leucine-rich Repeat Variant"/>
    <property type="match status" value="1"/>
</dbReference>
<comment type="caution">
    <text evidence="15">The sequence shown here is derived from an EMBL/GenBank/DDBJ whole genome shotgun (WGS) entry which is preliminary data.</text>
</comment>
<evidence type="ECO:0000259" key="14">
    <source>
        <dbReference type="Pfam" id="PF17900"/>
    </source>
</evidence>
<evidence type="ECO:0000256" key="12">
    <source>
        <dbReference type="SAM" id="SignalP"/>
    </source>
</evidence>
<dbReference type="Proteomes" id="UP000249547">
    <property type="component" value="Unassembled WGS sequence"/>
</dbReference>
<dbReference type="GO" id="GO:0016020">
    <property type="term" value="C:membrane"/>
    <property type="evidence" value="ECO:0007669"/>
    <property type="project" value="TreeGrafter"/>
</dbReference>
<comment type="similarity">
    <text evidence="3">Belongs to the peptidase M1 family.</text>
</comment>
<keyword evidence="12" id="KW-0732">Signal</keyword>
<dbReference type="InterPro" id="IPR014782">
    <property type="entry name" value="Peptidase_M1_dom"/>
</dbReference>
<evidence type="ECO:0000256" key="11">
    <source>
        <dbReference type="ARBA" id="ARBA00023049"/>
    </source>
</evidence>
<keyword evidence="9" id="KW-0378">Hydrolase</keyword>
<dbReference type="GO" id="GO:0016285">
    <property type="term" value="F:alanyl aminopeptidase activity"/>
    <property type="evidence" value="ECO:0007669"/>
    <property type="project" value="UniProtKB-EC"/>
</dbReference>
<sequence>MDQLPSKRLLSFLVAATMAGVSIIPQVATAQTKEADADPALKIYRASATKINDLVNTKLDVRFDYAKRYLYGKAWITLKPHFYATDSLNLDAKGMDIKEVAIVTAGKKTPLKYKYDGWNLLINLGRTFTNKESYTIYIDYTAKPDELKVQGSAAINDAKGLYFINPDGKDPKKPIQIWTQGETEGSSAWFPTIDRPNQKTTQEIAMTVENKYTTLSNGKLIKSTKNTDGTRTDVWKMDLPHAPYLFMMAIGEYAITKDTWRGKEVNYYVEKEYAPHAKAIFGNTPEMLTFFSKATGVDYPWVKYSQITAKDYVSGAMENTTATLHGDFVQKTDRELLDDHDMTVESVIAHELFHQWFGDYVTAESWSNLTVNESFADYSEYLWFEHKFGKDMADDHHYKSMQGYMNQEAYKPNLHLVRFHYHDKEDVFDAVTYQKGGRILNMLRNYVGDSAFFKSLNKYLTTNAFKTGEAHQLRLAFEDVTGEDLNWFWNQWYFSGGFPTLDINYVYDDAKKTVQVIVAQTQKADKVYRLPMAIDIYEGNNKVRHKVTVENKVDTFTFNYNTRPSFVNVDADKVLLATKTDRRDLETYIFQLSKAPNYLDRREAIEVLLKQQTANKEALNALAGALNDKFFGLRAMVINGLKLDNADVKAATEAKLKTLATNDPSSLVRSAAIKQLAKLKDASNAAIFEKAISDKSYLVAGTALNALADIDLKKAYPIAKSMEKDMKGALSAAVASVYVKNGNDADYKFFADKFDEASGQDKFQMSIQYITLLSQTKSTAFFTKGVDQIKAMADEYKNPNLNAYFVRSFETVVTKKKEAIAAAADNPSLAKDLQTQIDYLQKTITALKAPAKEN</sequence>
<dbReference type="InterPro" id="IPR045357">
    <property type="entry name" value="Aminopeptidase_N-like_N"/>
</dbReference>
<dbReference type="GO" id="GO:0043171">
    <property type="term" value="P:peptide catabolic process"/>
    <property type="evidence" value="ECO:0007669"/>
    <property type="project" value="TreeGrafter"/>
</dbReference>
<dbReference type="GO" id="GO:0070006">
    <property type="term" value="F:metalloaminopeptidase activity"/>
    <property type="evidence" value="ECO:0007669"/>
    <property type="project" value="TreeGrafter"/>
</dbReference>
<evidence type="ECO:0000256" key="4">
    <source>
        <dbReference type="ARBA" id="ARBA00012564"/>
    </source>
</evidence>
<keyword evidence="16" id="KW-1185">Reference proteome</keyword>
<dbReference type="RefSeq" id="WP_245952699.1">
    <property type="nucleotide sequence ID" value="NZ_QLLL01000005.1"/>
</dbReference>
<comment type="catalytic activity">
    <reaction evidence="1">
        <text>Release of an N-terminal amino acid, Xaa-|-Yaa- from a peptide, amide or arylamide. Xaa is preferably Ala, but may be most amino acids including Pro (slow action). When a terminal hydrophobic residue is followed by a prolyl residue, the two may be released as an intact Xaa-Pro dipeptide.</text>
        <dbReference type="EC" id="3.4.11.2"/>
    </reaction>
</comment>
<comment type="cofactor">
    <cofactor evidence="2">
        <name>Zn(2+)</name>
        <dbReference type="ChEBI" id="CHEBI:29105"/>
    </cofactor>
</comment>
<dbReference type="InterPro" id="IPR050344">
    <property type="entry name" value="Peptidase_M1_aminopeptidases"/>
</dbReference>
<feature type="chain" id="PRO_5016451949" description="Aminopeptidase N" evidence="12">
    <location>
        <begin position="31"/>
        <end position="854"/>
    </location>
</feature>
<keyword evidence="7" id="KW-0645">Protease</keyword>
<dbReference type="Pfam" id="PF13646">
    <property type="entry name" value="HEAT_2"/>
    <property type="match status" value="1"/>
</dbReference>
<dbReference type="Pfam" id="PF01433">
    <property type="entry name" value="Peptidase_M1"/>
    <property type="match status" value="1"/>
</dbReference>
<dbReference type="Gene3D" id="1.10.390.10">
    <property type="entry name" value="Neutral Protease Domain 2"/>
    <property type="match status" value="1"/>
</dbReference>
<name>A0A327QJX0_9BACT</name>
<dbReference type="InterPro" id="IPR016024">
    <property type="entry name" value="ARM-type_fold"/>
</dbReference>
<dbReference type="EMBL" id="QLLL01000005">
    <property type="protein sequence ID" value="RAJ04318.1"/>
    <property type="molecule type" value="Genomic_DNA"/>
</dbReference>
<dbReference type="SUPFAM" id="SSF55486">
    <property type="entry name" value="Metalloproteases ('zincins'), catalytic domain"/>
    <property type="match status" value="1"/>
</dbReference>
<feature type="signal peptide" evidence="12">
    <location>
        <begin position="1"/>
        <end position="30"/>
    </location>
</feature>
<accession>A0A327QJX0</accession>
<dbReference type="GO" id="GO:0005615">
    <property type="term" value="C:extracellular space"/>
    <property type="evidence" value="ECO:0007669"/>
    <property type="project" value="TreeGrafter"/>
</dbReference>
<dbReference type="Pfam" id="PF17900">
    <property type="entry name" value="Peptidase_M1_N"/>
    <property type="match status" value="1"/>
</dbReference>
<dbReference type="GO" id="GO:0006508">
    <property type="term" value="P:proteolysis"/>
    <property type="evidence" value="ECO:0007669"/>
    <property type="project" value="UniProtKB-KW"/>
</dbReference>
<dbReference type="CDD" id="cd09603">
    <property type="entry name" value="M1_APN_like"/>
    <property type="match status" value="1"/>
</dbReference>
<dbReference type="InterPro" id="IPR027268">
    <property type="entry name" value="Peptidase_M4/M1_CTD_sf"/>
</dbReference>
<dbReference type="PRINTS" id="PR00756">
    <property type="entry name" value="ALADIPTASE"/>
</dbReference>
<evidence type="ECO:0000256" key="2">
    <source>
        <dbReference type="ARBA" id="ARBA00001947"/>
    </source>
</evidence>
<keyword evidence="6 15" id="KW-0031">Aminopeptidase</keyword>
<feature type="domain" description="Peptidase M1 membrane alanine aminopeptidase" evidence="13">
    <location>
        <begin position="283"/>
        <end position="492"/>
    </location>
</feature>
<reference evidence="15 16" key="1">
    <citation type="submission" date="2018-06" db="EMBL/GenBank/DDBJ databases">
        <title>Genomic Encyclopedia of Archaeal and Bacterial Type Strains, Phase II (KMG-II): from individual species to whole genera.</title>
        <authorList>
            <person name="Goeker M."/>
        </authorList>
    </citation>
    <scope>NUCLEOTIDE SEQUENCE [LARGE SCALE GENOMIC DNA]</scope>
    <source>
        <strain evidence="15 16">DSM 23857</strain>
    </source>
</reference>
<dbReference type="PANTHER" id="PTHR11533:SF174">
    <property type="entry name" value="PUROMYCIN-SENSITIVE AMINOPEPTIDASE-RELATED"/>
    <property type="match status" value="1"/>
</dbReference>
<keyword evidence="8" id="KW-0479">Metal-binding</keyword>
<keyword evidence="10" id="KW-0862">Zinc</keyword>
<evidence type="ECO:0000256" key="5">
    <source>
        <dbReference type="ARBA" id="ARBA00015611"/>
    </source>
</evidence>
<dbReference type="SUPFAM" id="SSF48371">
    <property type="entry name" value="ARM repeat"/>
    <property type="match status" value="1"/>
</dbReference>
<dbReference type="EC" id="3.4.11.2" evidence="4"/>
<evidence type="ECO:0000256" key="7">
    <source>
        <dbReference type="ARBA" id="ARBA00022670"/>
    </source>
</evidence>
<dbReference type="GO" id="GO:0042277">
    <property type="term" value="F:peptide binding"/>
    <property type="evidence" value="ECO:0007669"/>
    <property type="project" value="TreeGrafter"/>
</dbReference>
<dbReference type="InterPro" id="IPR001930">
    <property type="entry name" value="Peptidase_M1"/>
</dbReference>
<proteinExistence type="inferred from homology"/>
<evidence type="ECO:0000259" key="13">
    <source>
        <dbReference type="Pfam" id="PF01433"/>
    </source>
</evidence>
<dbReference type="GO" id="GO:0008270">
    <property type="term" value="F:zinc ion binding"/>
    <property type="evidence" value="ECO:0007669"/>
    <property type="project" value="InterPro"/>
</dbReference>
<evidence type="ECO:0000256" key="8">
    <source>
        <dbReference type="ARBA" id="ARBA00022723"/>
    </source>
</evidence>
<organism evidence="15 16">
    <name type="scientific">Chitinophaga skermanii</name>
    <dbReference type="NCBI Taxonomy" id="331697"/>
    <lineage>
        <taxon>Bacteria</taxon>
        <taxon>Pseudomonadati</taxon>
        <taxon>Bacteroidota</taxon>
        <taxon>Chitinophagia</taxon>
        <taxon>Chitinophagales</taxon>
        <taxon>Chitinophagaceae</taxon>
        <taxon>Chitinophaga</taxon>
    </lineage>
</organism>
<evidence type="ECO:0000256" key="9">
    <source>
        <dbReference type="ARBA" id="ARBA00022801"/>
    </source>
</evidence>
<evidence type="ECO:0000256" key="1">
    <source>
        <dbReference type="ARBA" id="ARBA00000098"/>
    </source>
</evidence>
<feature type="domain" description="Aminopeptidase N-like N-terminal" evidence="14">
    <location>
        <begin position="58"/>
        <end position="245"/>
    </location>
</feature>
<dbReference type="Gene3D" id="2.60.40.1730">
    <property type="entry name" value="tricorn interacting facor f3 domain"/>
    <property type="match status" value="1"/>
</dbReference>
<evidence type="ECO:0000313" key="16">
    <source>
        <dbReference type="Proteomes" id="UP000249547"/>
    </source>
</evidence>